<feature type="domain" description="Fibronectin type-III" evidence="1">
    <location>
        <begin position="9"/>
        <end position="103"/>
    </location>
</feature>
<dbReference type="Proteomes" id="UP001266305">
    <property type="component" value="Unassembled WGS sequence"/>
</dbReference>
<dbReference type="CDD" id="cd00063">
    <property type="entry name" value="FN3"/>
    <property type="match status" value="1"/>
</dbReference>
<reference evidence="2 3" key="1">
    <citation type="submission" date="2023-05" db="EMBL/GenBank/DDBJ databases">
        <title>B98-5 Cell Line De Novo Hybrid Assembly: An Optical Mapping Approach.</title>
        <authorList>
            <person name="Kananen K."/>
            <person name="Auerbach J.A."/>
            <person name="Kautto E."/>
            <person name="Blachly J.S."/>
        </authorList>
    </citation>
    <scope>NUCLEOTIDE SEQUENCE [LARGE SCALE GENOMIC DNA]</scope>
    <source>
        <strain evidence="2">B95-8</strain>
        <tissue evidence="2">Cell line</tissue>
    </source>
</reference>
<sequence length="178" mass="18744">MQSLLIPTEPGPVEDVQCQPEATCLALNWTVPAGDVGTCLVVAEQLAGRGNAHLVFQANTSRNAVLLPDLVPGTSYGPSLSVPSRNGLWSRAVTVVFSTSAEGSQLLLPLGLPPFPVFLGMSLLCLASSSICPGPRAGAWDRNGRMIPWGMFGKDDGQIIATTTMSHESWAQEGMGRP</sequence>
<name>A0ABQ9TNK0_SAGOE</name>
<evidence type="ECO:0000313" key="3">
    <source>
        <dbReference type="Proteomes" id="UP001266305"/>
    </source>
</evidence>
<dbReference type="InterPro" id="IPR003961">
    <property type="entry name" value="FN3_dom"/>
</dbReference>
<dbReference type="SUPFAM" id="SSF49265">
    <property type="entry name" value="Fibronectin type III"/>
    <property type="match status" value="1"/>
</dbReference>
<accession>A0ABQ9TNK0</accession>
<evidence type="ECO:0000313" key="2">
    <source>
        <dbReference type="EMBL" id="KAK2086259.1"/>
    </source>
</evidence>
<dbReference type="EMBL" id="JASSZA010000020">
    <property type="protein sequence ID" value="KAK2086259.1"/>
    <property type="molecule type" value="Genomic_DNA"/>
</dbReference>
<keyword evidence="3" id="KW-1185">Reference proteome</keyword>
<evidence type="ECO:0000259" key="1">
    <source>
        <dbReference type="PROSITE" id="PS50853"/>
    </source>
</evidence>
<dbReference type="PROSITE" id="PS50853">
    <property type="entry name" value="FN3"/>
    <property type="match status" value="1"/>
</dbReference>
<dbReference type="InterPro" id="IPR036116">
    <property type="entry name" value="FN3_sf"/>
</dbReference>
<protein>
    <recommendedName>
        <fullName evidence="1">Fibronectin type-III domain-containing protein</fullName>
    </recommendedName>
</protein>
<organism evidence="2 3">
    <name type="scientific">Saguinus oedipus</name>
    <name type="common">Cotton-top tamarin</name>
    <name type="synonym">Oedipomidas oedipus</name>
    <dbReference type="NCBI Taxonomy" id="9490"/>
    <lineage>
        <taxon>Eukaryota</taxon>
        <taxon>Metazoa</taxon>
        <taxon>Chordata</taxon>
        <taxon>Craniata</taxon>
        <taxon>Vertebrata</taxon>
        <taxon>Euteleostomi</taxon>
        <taxon>Mammalia</taxon>
        <taxon>Eutheria</taxon>
        <taxon>Euarchontoglires</taxon>
        <taxon>Primates</taxon>
        <taxon>Haplorrhini</taxon>
        <taxon>Platyrrhini</taxon>
        <taxon>Cebidae</taxon>
        <taxon>Callitrichinae</taxon>
        <taxon>Saguinus</taxon>
    </lineage>
</organism>
<comment type="caution">
    <text evidence="2">The sequence shown here is derived from an EMBL/GenBank/DDBJ whole genome shotgun (WGS) entry which is preliminary data.</text>
</comment>
<proteinExistence type="predicted"/>
<gene>
    <name evidence="2" type="ORF">P7K49_035684</name>
</gene>